<dbReference type="InterPro" id="IPR005119">
    <property type="entry name" value="LysR_subst-bd"/>
</dbReference>
<dbReference type="GO" id="GO:0043565">
    <property type="term" value="F:sequence-specific DNA binding"/>
    <property type="evidence" value="ECO:0007669"/>
    <property type="project" value="TreeGrafter"/>
</dbReference>
<dbReference type="AlphaFoldDB" id="A0A1Y5TC16"/>
<evidence type="ECO:0000256" key="4">
    <source>
        <dbReference type="ARBA" id="ARBA00023163"/>
    </source>
</evidence>
<feature type="domain" description="HTH lysR-type" evidence="5">
    <location>
        <begin position="9"/>
        <end position="66"/>
    </location>
</feature>
<gene>
    <name evidence="6" type="primary">gcvA_14</name>
    <name evidence="6" type="ORF">TRL7639_03330</name>
</gene>
<dbReference type="EMBL" id="FWFO01000003">
    <property type="protein sequence ID" value="SLN60347.1"/>
    <property type="molecule type" value="Genomic_DNA"/>
</dbReference>
<dbReference type="Gene3D" id="3.40.190.10">
    <property type="entry name" value="Periplasmic binding protein-like II"/>
    <property type="match status" value="2"/>
</dbReference>
<dbReference type="SUPFAM" id="SSF46785">
    <property type="entry name" value="Winged helix' DNA-binding domain"/>
    <property type="match status" value="1"/>
</dbReference>
<name>A0A1Y5TC16_9RHOB</name>
<dbReference type="OrthoDB" id="7846471at2"/>
<dbReference type="Gene3D" id="1.10.10.10">
    <property type="entry name" value="Winged helix-like DNA-binding domain superfamily/Winged helix DNA-binding domain"/>
    <property type="match status" value="1"/>
</dbReference>
<keyword evidence="3" id="KW-0238">DNA-binding</keyword>
<dbReference type="InterPro" id="IPR000847">
    <property type="entry name" value="LysR_HTH_N"/>
</dbReference>
<evidence type="ECO:0000313" key="7">
    <source>
        <dbReference type="Proteomes" id="UP000193077"/>
    </source>
</evidence>
<dbReference type="GO" id="GO:0003700">
    <property type="term" value="F:DNA-binding transcription factor activity"/>
    <property type="evidence" value="ECO:0007669"/>
    <property type="project" value="InterPro"/>
</dbReference>
<evidence type="ECO:0000313" key="6">
    <source>
        <dbReference type="EMBL" id="SLN60347.1"/>
    </source>
</evidence>
<dbReference type="PANTHER" id="PTHR30537:SF5">
    <property type="entry name" value="HTH-TYPE TRANSCRIPTIONAL ACTIVATOR TTDR-RELATED"/>
    <property type="match status" value="1"/>
</dbReference>
<sequence length="289" mass="31971">MDEKKVGLPPLDWLRVFEAAGRLGGFSAAAREFGISQAAVSQRIGNLEAWLGRSLFVREARGVSLTTDGESYLPLVQDSLTALERNTEDLFGTVPKELRLAALSSHIDTLILPRVGTFWTQYSNVRLVTDSVAKRSEFDEERTWLQLRYGRGAWAGRRARLIEQEVMVPMIAPDAQGQDLPRIEVRGERPGWQDWSRETGGTVPGGAGLSVDSMAHGLRAARVGLGVVLGSLPLAHADLAARTLVQTTDQKLKTRDGYWLTWPEDRLYSKSLRRLVFALLDDLTAASMN</sequence>
<reference evidence="6 7" key="1">
    <citation type="submission" date="2017-03" db="EMBL/GenBank/DDBJ databases">
        <authorList>
            <person name="Afonso C.L."/>
            <person name="Miller P.J."/>
            <person name="Scott M.A."/>
            <person name="Spackman E."/>
            <person name="Goraichik I."/>
            <person name="Dimitrov K.M."/>
            <person name="Suarez D.L."/>
            <person name="Swayne D.E."/>
        </authorList>
    </citation>
    <scope>NUCLEOTIDE SEQUENCE [LARGE SCALE GENOMIC DNA]</scope>
    <source>
        <strain evidence="6 7">CECT 7639</strain>
    </source>
</reference>
<keyword evidence="7" id="KW-1185">Reference proteome</keyword>
<dbReference type="PROSITE" id="PS50931">
    <property type="entry name" value="HTH_LYSR"/>
    <property type="match status" value="1"/>
</dbReference>
<dbReference type="Proteomes" id="UP000193077">
    <property type="component" value="Unassembled WGS sequence"/>
</dbReference>
<dbReference type="PANTHER" id="PTHR30537">
    <property type="entry name" value="HTH-TYPE TRANSCRIPTIONAL REGULATOR"/>
    <property type="match status" value="1"/>
</dbReference>
<evidence type="ECO:0000259" key="5">
    <source>
        <dbReference type="PROSITE" id="PS50931"/>
    </source>
</evidence>
<comment type="similarity">
    <text evidence="1">Belongs to the LysR transcriptional regulatory family.</text>
</comment>
<dbReference type="RefSeq" id="WP_085796987.1">
    <property type="nucleotide sequence ID" value="NZ_FWFO01000003.1"/>
</dbReference>
<evidence type="ECO:0000256" key="1">
    <source>
        <dbReference type="ARBA" id="ARBA00009437"/>
    </source>
</evidence>
<dbReference type="Pfam" id="PF03466">
    <property type="entry name" value="LysR_substrate"/>
    <property type="match status" value="1"/>
</dbReference>
<protein>
    <submittedName>
        <fullName evidence="6">Glycine cleavage system transcriptional activator</fullName>
    </submittedName>
</protein>
<keyword evidence="4" id="KW-0804">Transcription</keyword>
<dbReference type="InterPro" id="IPR036388">
    <property type="entry name" value="WH-like_DNA-bd_sf"/>
</dbReference>
<dbReference type="SUPFAM" id="SSF53850">
    <property type="entry name" value="Periplasmic binding protein-like II"/>
    <property type="match status" value="1"/>
</dbReference>
<dbReference type="Pfam" id="PF00126">
    <property type="entry name" value="HTH_1"/>
    <property type="match status" value="1"/>
</dbReference>
<keyword evidence="2" id="KW-0805">Transcription regulation</keyword>
<evidence type="ECO:0000256" key="3">
    <source>
        <dbReference type="ARBA" id="ARBA00023125"/>
    </source>
</evidence>
<evidence type="ECO:0000256" key="2">
    <source>
        <dbReference type="ARBA" id="ARBA00023015"/>
    </source>
</evidence>
<dbReference type="InterPro" id="IPR058163">
    <property type="entry name" value="LysR-type_TF_proteobact-type"/>
</dbReference>
<dbReference type="GO" id="GO:0006351">
    <property type="term" value="P:DNA-templated transcription"/>
    <property type="evidence" value="ECO:0007669"/>
    <property type="project" value="TreeGrafter"/>
</dbReference>
<proteinExistence type="inferred from homology"/>
<dbReference type="InterPro" id="IPR036390">
    <property type="entry name" value="WH_DNA-bd_sf"/>
</dbReference>
<organism evidence="6 7">
    <name type="scientific">Falsiruegeria litorea R37</name>
    <dbReference type="NCBI Taxonomy" id="1200284"/>
    <lineage>
        <taxon>Bacteria</taxon>
        <taxon>Pseudomonadati</taxon>
        <taxon>Pseudomonadota</taxon>
        <taxon>Alphaproteobacteria</taxon>
        <taxon>Rhodobacterales</taxon>
        <taxon>Roseobacteraceae</taxon>
        <taxon>Falsiruegeria</taxon>
    </lineage>
</organism>
<accession>A0A1Y5TC16</accession>
<dbReference type="PRINTS" id="PR00039">
    <property type="entry name" value="HTHLYSR"/>
</dbReference>